<comment type="caution">
    <text evidence="2">The sequence shown here is derived from an EMBL/GenBank/DDBJ whole genome shotgun (WGS) entry which is preliminary data.</text>
</comment>
<gene>
    <name evidence="2" type="ORF">GCM10025780_26140</name>
</gene>
<keyword evidence="3" id="KW-1185">Reference proteome</keyword>
<dbReference type="Gene3D" id="3.40.50.1820">
    <property type="entry name" value="alpha/beta hydrolase"/>
    <property type="match status" value="2"/>
</dbReference>
<dbReference type="PANTHER" id="PTHR43265">
    <property type="entry name" value="ESTERASE ESTD"/>
    <property type="match status" value="1"/>
</dbReference>
<protein>
    <submittedName>
        <fullName evidence="2">Uncharacterized protein</fullName>
    </submittedName>
</protein>
<dbReference type="EMBL" id="BAABLM010000005">
    <property type="protein sequence ID" value="GAA4679809.1"/>
    <property type="molecule type" value="Genomic_DNA"/>
</dbReference>
<reference evidence="3" key="1">
    <citation type="journal article" date="2019" name="Int. J. Syst. Evol. Microbiol.">
        <title>The Global Catalogue of Microorganisms (GCM) 10K type strain sequencing project: providing services to taxonomists for standard genome sequencing and annotation.</title>
        <authorList>
            <consortium name="The Broad Institute Genomics Platform"/>
            <consortium name="The Broad Institute Genome Sequencing Center for Infectious Disease"/>
            <person name="Wu L."/>
            <person name="Ma J."/>
        </authorList>
    </citation>
    <scope>NUCLEOTIDE SEQUENCE [LARGE SCALE GENOMIC DNA]</scope>
    <source>
        <strain evidence="3">JCM 18956</strain>
    </source>
</reference>
<feature type="region of interest" description="Disordered" evidence="1">
    <location>
        <begin position="1"/>
        <end position="38"/>
    </location>
</feature>
<evidence type="ECO:0000256" key="1">
    <source>
        <dbReference type="SAM" id="MobiDB-lite"/>
    </source>
</evidence>
<evidence type="ECO:0000313" key="3">
    <source>
        <dbReference type="Proteomes" id="UP001501295"/>
    </source>
</evidence>
<evidence type="ECO:0000313" key="2">
    <source>
        <dbReference type="EMBL" id="GAA4679809.1"/>
    </source>
</evidence>
<dbReference type="RefSeq" id="WP_345376342.1">
    <property type="nucleotide sequence ID" value="NZ_BAABLM010000005.1"/>
</dbReference>
<dbReference type="InterPro" id="IPR053145">
    <property type="entry name" value="AB_hydrolase_Est10"/>
</dbReference>
<dbReference type="SUPFAM" id="SSF53474">
    <property type="entry name" value="alpha/beta-Hydrolases"/>
    <property type="match status" value="2"/>
</dbReference>
<dbReference type="InterPro" id="IPR029058">
    <property type="entry name" value="AB_hydrolase_fold"/>
</dbReference>
<sequence length="584" mass="61644">MTALHPTPAGRTPRPDRSAAPKAADRRPTLPSRPGTQTVVDTWLDGGSVLATLHLPGGGADTGVVICPPLGYEYAVAYRTLRHLADRIALSGVAAVRYDHPGFGDSTVPLADDSLERGAAIAADALRTAGVERIVYLGLGSGALVASAAAASDVCASGLVLWDASPSGRQWLRRQKSLYTIEMGETAEPTPDGVVEIAGAEFPTSFADHVSSLDYAPETASRMPVLVALREGPTGTVPKSLRSATDLIDTVDVPGHEDSLDLSSILATIPATSVRVVVDWLAEHFAGSTSPLTAPVAVDEALFRAADADLSEKIVRVGPNRLFAIETRPRGADSSIPAVVLHNGSAEHRTGATRHQVVLARELAARGMRVLRVDRRGTGETGTVTPGEPSLLFTQAWVEDGDASLDYLDLPREKVGVVGMCVGGWLGLVASPEKTKFIASLAMNDHRVRPSEPRELAAGVLADAPPVGPRWVDRAVAYAKEHLPYRALNALAARGYVQFAEPNLRRALASGTDVLLFNGAKDARVFAAHGGATAVKRLADTPGHLEVVERATGDHALYSPGIRAEAIERSIDLAVRSFGLDDRR</sequence>
<organism evidence="2 3">
    <name type="scientific">Frondihabitans cladoniiphilus</name>
    <dbReference type="NCBI Taxonomy" id="715785"/>
    <lineage>
        <taxon>Bacteria</taxon>
        <taxon>Bacillati</taxon>
        <taxon>Actinomycetota</taxon>
        <taxon>Actinomycetes</taxon>
        <taxon>Micrococcales</taxon>
        <taxon>Microbacteriaceae</taxon>
        <taxon>Frondihabitans</taxon>
    </lineage>
</organism>
<accession>A0ABP8W2S7</accession>
<name>A0ABP8W2S7_9MICO</name>
<dbReference type="PANTHER" id="PTHR43265:SF1">
    <property type="entry name" value="ESTERASE ESTD"/>
    <property type="match status" value="1"/>
</dbReference>
<dbReference type="Proteomes" id="UP001501295">
    <property type="component" value="Unassembled WGS sequence"/>
</dbReference>
<proteinExistence type="predicted"/>
<feature type="compositionally biased region" description="Basic and acidic residues" evidence="1">
    <location>
        <begin position="13"/>
        <end position="28"/>
    </location>
</feature>